<dbReference type="Gene3D" id="3.40.50.1820">
    <property type="entry name" value="alpha/beta hydrolase"/>
    <property type="match status" value="1"/>
</dbReference>
<dbReference type="Proteomes" id="UP000288587">
    <property type="component" value="Unassembled WGS sequence"/>
</dbReference>
<evidence type="ECO:0000313" key="3">
    <source>
        <dbReference type="Proteomes" id="UP000288587"/>
    </source>
</evidence>
<organism evidence="2 3">
    <name type="scientific">Inhella crocodyli</name>
    <dbReference type="NCBI Taxonomy" id="2499851"/>
    <lineage>
        <taxon>Bacteria</taxon>
        <taxon>Pseudomonadati</taxon>
        <taxon>Pseudomonadota</taxon>
        <taxon>Betaproteobacteria</taxon>
        <taxon>Burkholderiales</taxon>
        <taxon>Sphaerotilaceae</taxon>
        <taxon>Inhella</taxon>
    </lineage>
</organism>
<dbReference type="AlphaFoldDB" id="A0A437LST2"/>
<evidence type="ECO:0000313" key="2">
    <source>
        <dbReference type="EMBL" id="RVT88447.1"/>
    </source>
</evidence>
<dbReference type="EMBL" id="SACM01000001">
    <property type="protein sequence ID" value="RVT88447.1"/>
    <property type="molecule type" value="Genomic_DNA"/>
</dbReference>
<keyword evidence="3" id="KW-1185">Reference proteome</keyword>
<feature type="region of interest" description="Disordered" evidence="1">
    <location>
        <begin position="1"/>
        <end position="21"/>
    </location>
</feature>
<sequence>MDAKDPSPAPSVTAPNPAPMPVFEREHSVTLNGQAIRYLARATWHEIREPKQGKDGEHEGEPPRAKLFAMSYTRLDVPREGRPLLFVVNGGPGSSSVWLHLGLVGPQRVAVDDFGRTGAPPYALTPNDDSLLAEADLVFIDPIGTGLSTMHEGQKTTEFHTYQRDLDSLGEFMRAYLTRENRWGSPKYLMGESYGSTRGAALARQLQEKHQIHLNGVVLISLALDFQLFSFDPVNDLPYTLFLPTYAATAWFHQRLSPALQALPLRTLLDEVEAFAQGPYASALLQGDRLPASLFDSIATQLAAYSGLGVDFVKRSRLRVSDERFFKELLREQGLATARLDSRFVGFDADDAGEKVEDDASYSAMAGAFKAGIQQVLGAQFGWTGEAPYHLLAPLYKSWRYNDHENKYLATGPLLRDALHRDPHLRVYVASGYYDLATPHAAGDHSLAHLGLRPGVRERIQVRYFEAGHMMYLQAEARRRMAEDLRRFLLPA</sequence>
<protein>
    <submittedName>
        <fullName evidence="2">Peptidase S10</fullName>
    </submittedName>
</protein>
<reference evidence="2 3" key="1">
    <citation type="submission" date="2019-01" db="EMBL/GenBank/DDBJ databases">
        <authorList>
            <person name="Chen W.-M."/>
        </authorList>
    </citation>
    <scope>NUCLEOTIDE SEQUENCE [LARGE SCALE GENOMIC DNA]</scope>
    <source>
        <strain evidence="2 3">CCP-18</strain>
    </source>
</reference>
<dbReference type="OrthoDB" id="9770107at2"/>
<dbReference type="GO" id="GO:0006508">
    <property type="term" value="P:proteolysis"/>
    <property type="evidence" value="ECO:0007669"/>
    <property type="project" value="InterPro"/>
</dbReference>
<dbReference type="GO" id="GO:0004185">
    <property type="term" value="F:serine-type carboxypeptidase activity"/>
    <property type="evidence" value="ECO:0007669"/>
    <property type="project" value="InterPro"/>
</dbReference>
<comment type="caution">
    <text evidence="2">The sequence shown here is derived from an EMBL/GenBank/DDBJ whole genome shotgun (WGS) entry which is preliminary data.</text>
</comment>
<accession>A0A437LST2</accession>
<proteinExistence type="predicted"/>
<gene>
    <name evidence="2" type="ORF">EOD73_05575</name>
</gene>
<name>A0A437LST2_9BURK</name>
<evidence type="ECO:0000256" key="1">
    <source>
        <dbReference type="SAM" id="MobiDB-lite"/>
    </source>
</evidence>
<dbReference type="InterPro" id="IPR001563">
    <property type="entry name" value="Peptidase_S10"/>
</dbReference>
<dbReference type="SUPFAM" id="SSF53474">
    <property type="entry name" value="alpha/beta-Hydrolases"/>
    <property type="match status" value="1"/>
</dbReference>
<dbReference type="Pfam" id="PF00450">
    <property type="entry name" value="Peptidase_S10"/>
    <property type="match status" value="1"/>
</dbReference>
<dbReference type="InterPro" id="IPR029058">
    <property type="entry name" value="AB_hydrolase_fold"/>
</dbReference>